<evidence type="ECO:0000256" key="5">
    <source>
        <dbReference type="ARBA" id="ARBA00023163"/>
    </source>
</evidence>
<reference evidence="8" key="1">
    <citation type="submission" date="2019-08" db="EMBL/GenBank/DDBJ databases">
        <authorList>
            <person name="Kucharzyk K."/>
            <person name="Murdoch R.W."/>
            <person name="Higgins S."/>
            <person name="Loffler F."/>
        </authorList>
    </citation>
    <scope>NUCLEOTIDE SEQUENCE</scope>
</reference>
<dbReference type="InterPro" id="IPR039425">
    <property type="entry name" value="RNA_pol_sigma-70-like"/>
</dbReference>
<keyword evidence="5" id="KW-0804">Transcription</keyword>
<keyword evidence="3" id="KW-0731">Sigma factor</keyword>
<evidence type="ECO:0000259" key="6">
    <source>
        <dbReference type="Pfam" id="PF04542"/>
    </source>
</evidence>
<dbReference type="InterPro" id="IPR014284">
    <property type="entry name" value="RNA_pol_sigma-70_dom"/>
</dbReference>
<proteinExistence type="inferred from homology"/>
<organism evidence="8">
    <name type="scientific">bioreactor metagenome</name>
    <dbReference type="NCBI Taxonomy" id="1076179"/>
    <lineage>
        <taxon>unclassified sequences</taxon>
        <taxon>metagenomes</taxon>
        <taxon>ecological metagenomes</taxon>
    </lineage>
</organism>
<dbReference type="GO" id="GO:0006352">
    <property type="term" value="P:DNA-templated transcription initiation"/>
    <property type="evidence" value="ECO:0007669"/>
    <property type="project" value="InterPro"/>
</dbReference>
<dbReference type="InterPro" id="IPR007627">
    <property type="entry name" value="RNA_pol_sigma70_r2"/>
</dbReference>
<dbReference type="InterPro" id="IPR013325">
    <property type="entry name" value="RNA_pol_sigma_r2"/>
</dbReference>
<evidence type="ECO:0000256" key="1">
    <source>
        <dbReference type="ARBA" id="ARBA00010641"/>
    </source>
</evidence>
<dbReference type="SUPFAM" id="SSF88946">
    <property type="entry name" value="Sigma2 domain of RNA polymerase sigma factors"/>
    <property type="match status" value="1"/>
</dbReference>
<gene>
    <name evidence="8" type="primary">sigV_15</name>
    <name evidence="8" type="ORF">SDC9_116186</name>
</gene>
<evidence type="ECO:0000256" key="3">
    <source>
        <dbReference type="ARBA" id="ARBA00023082"/>
    </source>
</evidence>
<comment type="caution">
    <text evidence="8">The sequence shown here is derived from an EMBL/GenBank/DDBJ whole genome shotgun (WGS) entry which is preliminary data.</text>
</comment>
<dbReference type="PANTHER" id="PTHR43133">
    <property type="entry name" value="RNA POLYMERASE ECF-TYPE SIGMA FACTO"/>
    <property type="match status" value="1"/>
</dbReference>
<dbReference type="Pfam" id="PF04542">
    <property type="entry name" value="Sigma70_r2"/>
    <property type="match status" value="1"/>
</dbReference>
<accession>A0A645BVF9</accession>
<feature type="domain" description="RNA polymerase sigma-70 region 2" evidence="6">
    <location>
        <begin position="11"/>
        <end position="76"/>
    </location>
</feature>
<name>A0A645BVF9_9ZZZZ</name>
<evidence type="ECO:0000256" key="4">
    <source>
        <dbReference type="ARBA" id="ARBA00023125"/>
    </source>
</evidence>
<keyword evidence="4" id="KW-0238">DNA-binding</keyword>
<dbReference type="InterPro" id="IPR007630">
    <property type="entry name" value="RNA_pol_sigma70_r4"/>
</dbReference>
<protein>
    <submittedName>
        <fullName evidence="8">RNA polymerase sigma factor SigV</fullName>
    </submittedName>
</protein>
<comment type="similarity">
    <text evidence="1">Belongs to the sigma-70 factor family. ECF subfamily.</text>
</comment>
<dbReference type="Pfam" id="PF04545">
    <property type="entry name" value="Sigma70_r4"/>
    <property type="match status" value="1"/>
</dbReference>
<dbReference type="Gene3D" id="1.10.1740.10">
    <property type="match status" value="1"/>
</dbReference>
<dbReference type="PANTHER" id="PTHR43133:SF51">
    <property type="entry name" value="RNA POLYMERASE SIGMA FACTOR"/>
    <property type="match status" value="1"/>
</dbReference>
<dbReference type="EMBL" id="VSSQ01022735">
    <property type="protein sequence ID" value="MPM69242.1"/>
    <property type="molecule type" value="Genomic_DNA"/>
</dbReference>
<keyword evidence="2" id="KW-0805">Transcription regulation</keyword>
<sequence length="158" mass="17957">MTEQEYVAGAEAVKERLYRTALLYLSSESMAVDAVDEAVYKGFLAYRRLRQPQFFTTWMTRILINVCHGILRRRRREVAAAELPETAGPEAYDALPLRETVAQLPEQLRQIIILRFFTGLTLEETAESLGIPRGTASTRQRRALALLRLELTEGEDAV</sequence>
<dbReference type="SUPFAM" id="SSF88659">
    <property type="entry name" value="Sigma3 and sigma4 domains of RNA polymerase sigma factors"/>
    <property type="match status" value="1"/>
</dbReference>
<dbReference type="NCBIfam" id="TIGR02937">
    <property type="entry name" value="sigma70-ECF"/>
    <property type="match status" value="1"/>
</dbReference>
<dbReference type="AlphaFoldDB" id="A0A645BVF9"/>
<dbReference type="InterPro" id="IPR036388">
    <property type="entry name" value="WH-like_DNA-bd_sf"/>
</dbReference>
<evidence type="ECO:0000313" key="8">
    <source>
        <dbReference type="EMBL" id="MPM69242.1"/>
    </source>
</evidence>
<evidence type="ECO:0000259" key="7">
    <source>
        <dbReference type="Pfam" id="PF04545"/>
    </source>
</evidence>
<dbReference type="GO" id="GO:0003677">
    <property type="term" value="F:DNA binding"/>
    <property type="evidence" value="ECO:0007669"/>
    <property type="project" value="UniProtKB-KW"/>
</dbReference>
<feature type="domain" description="RNA polymerase sigma-70 region 4" evidence="7">
    <location>
        <begin position="102"/>
        <end position="148"/>
    </location>
</feature>
<dbReference type="CDD" id="cd06171">
    <property type="entry name" value="Sigma70_r4"/>
    <property type="match status" value="1"/>
</dbReference>
<dbReference type="GO" id="GO:0016987">
    <property type="term" value="F:sigma factor activity"/>
    <property type="evidence" value="ECO:0007669"/>
    <property type="project" value="UniProtKB-KW"/>
</dbReference>
<evidence type="ECO:0000256" key="2">
    <source>
        <dbReference type="ARBA" id="ARBA00023015"/>
    </source>
</evidence>
<dbReference type="InterPro" id="IPR013324">
    <property type="entry name" value="RNA_pol_sigma_r3/r4-like"/>
</dbReference>
<dbReference type="Gene3D" id="1.10.10.10">
    <property type="entry name" value="Winged helix-like DNA-binding domain superfamily/Winged helix DNA-binding domain"/>
    <property type="match status" value="1"/>
</dbReference>